<name>A0A3B0CES2_9BACL</name>
<feature type="domain" description="Putative Flagellin Flp1-like" evidence="2">
    <location>
        <begin position="12"/>
        <end position="57"/>
    </location>
</feature>
<sequence>MNLNTLKQQIMQFWEEEDGLGTLELLLIVAVLVIVAVAFRKWILGFIKKLFGEANQELGSTGTKDCLTSPDSCKSP</sequence>
<evidence type="ECO:0000313" key="4">
    <source>
        <dbReference type="Proteomes" id="UP000282311"/>
    </source>
</evidence>
<protein>
    <recommendedName>
        <fullName evidence="2">Putative Flagellin Flp1-like domain-containing protein</fullName>
    </recommendedName>
</protein>
<feature type="transmembrane region" description="Helical" evidence="1">
    <location>
        <begin position="20"/>
        <end position="39"/>
    </location>
</feature>
<comment type="caution">
    <text evidence="3">The sequence shown here is derived from an EMBL/GenBank/DDBJ whole genome shotgun (WGS) entry which is preliminary data.</text>
</comment>
<keyword evidence="1" id="KW-0472">Membrane</keyword>
<evidence type="ECO:0000313" key="3">
    <source>
        <dbReference type="EMBL" id="RKN84153.1"/>
    </source>
</evidence>
<gene>
    <name evidence="3" type="ORF">D7M11_14170</name>
</gene>
<dbReference type="AlphaFoldDB" id="A0A3B0CES2"/>
<dbReference type="EMBL" id="RBAH01000009">
    <property type="protein sequence ID" value="RKN84153.1"/>
    <property type="molecule type" value="Genomic_DNA"/>
</dbReference>
<dbReference type="InterPro" id="IPR031564">
    <property type="entry name" value="Flp1-like"/>
</dbReference>
<evidence type="ECO:0000256" key="1">
    <source>
        <dbReference type="SAM" id="Phobius"/>
    </source>
</evidence>
<evidence type="ECO:0000259" key="2">
    <source>
        <dbReference type="Pfam" id="PF16982"/>
    </source>
</evidence>
<dbReference type="OrthoDB" id="2653725at2"/>
<reference evidence="3 4" key="1">
    <citation type="journal article" date="2007" name="Int. J. Syst. Evol. Microbiol.">
        <title>Paenibacillus ginsengarvi sp. nov., isolated from soil from ginseng cultivation.</title>
        <authorList>
            <person name="Yoon M.H."/>
            <person name="Ten L.N."/>
            <person name="Im W.T."/>
        </authorList>
    </citation>
    <scope>NUCLEOTIDE SEQUENCE [LARGE SCALE GENOMIC DNA]</scope>
    <source>
        <strain evidence="3 4">KCTC 13059</strain>
    </source>
</reference>
<organism evidence="3 4">
    <name type="scientific">Paenibacillus ginsengarvi</name>
    <dbReference type="NCBI Taxonomy" id="400777"/>
    <lineage>
        <taxon>Bacteria</taxon>
        <taxon>Bacillati</taxon>
        <taxon>Bacillota</taxon>
        <taxon>Bacilli</taxon>
        <taxon>Bacillales</taxon>
        <taxon>Paenibacillaceae</taxon>
        <taxon>Paenibacillus</taxon>
    </lineage>
</organism>
<keyword evidence="1" id="KW-1133">Transmembrane helix</keyword>
<dbReference type="RefSeq" id="WP_120747888.1">
    <property type="nucleotide sequence ID" value="NZ_RBAH01000009.1"/>
</dbReference>
<keyword evidence="1" id="KW-0812">Transmembrane</keyword>
<proteinExistence type="predicted"/>
<keyword evidence="4" id="KW-1185">Reference proteome</keyword>
<dbReference type="Pfam" id="PF16982">
    <property type="entry name" value="Flp1_like"/>
    <property type="match status" value="1"/>
</dbReference>
<dbReference type="Proteomes" id="UP000282311">
    <property type="component" value="Unassembled WGS sequence"/>
</dbReference>
<accession>A0A3B0CES2</accession>